<dbReference type="InterPro" id="IPR022412">
    <property type="entry name" value="Quinolinate_PRibosylTrfase_N"/>
</dbReference>
<organism evidence="9">
    <name type="scientific">freshwater metagenome</name>
    <dbReference type="NCBI Taxonomy" id="449393"/>
    <lineage>
        <taxon>unclassified sequences</taxon>
        <taxon>metagenomes</taxon>
        <taxon>ecological metagenomes</taxon>
    </lineage>
</organism>
<dbReference type="FunFam" id="3.20.20.70:FF:000030">
    <property type="entry name" value="Nicotinate-nucleotide pyrophosphorylase, carboxylating"/>
    <property type="match status" value="1"/>
</dbReference>
<accession>A0A6J6PIA5</accession>
<dbReference type="PIRSF" id="PIRSF006250">
    <property type="entry name" value="NadC_ModD"/>
    <property type="match status" value="1"/>
</dbReference>
<evidence type="ECO:0000256" key="1">
    <source>
        <dbReference type="ARBA" id="ARBA00004893"/>
    </source>
</evidence>
<keyword evidence="4" id="KW-0662">Pyridine nucleotide biosynthesis</keyword>
<dbReference type="Pfam" id="PF01729">
    <property type="entry name" value="QRPTase_C"/>
    <property type="match status" value="1"/>
</dbReference>
<evidence type="ECO:0000259" key="8">
    <source>
        <dbReference type="Pfam" id="PF02749"/>
    </source>
</evidence>
<comment type="similarity">
    <text evidence="2">Belongs to the NadC/ModD family.</text>
</comment>
<dbReference type="GO" id="GO:0009435">
    <property type="term" value="P:NAD+ biosynthetic process"/>
    <property type="evidence" value="ECO:0007669"/>
    <property type="project" value="UniProtKB-UniPathway"/>
</dbReference>
<dbReference type="InterPro" id="IPR037128">
    <property type="entry name" value="Quinolinate_PRibosylTase_N_sf"/>
</dbReference>
<evidence type="ECO:0000256" key="2">
    <source>
        <dbReference type="ARBA" id="ARBA00009400"/>
    </source>
</evidence>
<name>A0A6J6PIA5_9ZZZZ</name>
<keyword evidence="6" id="KW-0808">Transferase</keyword>
<dbReference type="Gene3D" id="3.20.20.70">
    <property type="entry name" value="Aldolase class I"/>
    <property type="match status" value="1"/>
</dbReference>
<protein>
    <recommendedName>
        <fullName evidence="3">nicotinate-nucleotide diphosphorylase (carboxylating)</fullName>
        <ecNumber evidence="3">2.4.2.19</ecNumber>
    </recommendedName>
</protein>
<dbReference type="PANTHER" id="PTHR32179:SF3">
    <property type="entry name" value="NICOTINATE-NUCLEOTIDE PYROPHOSPHORYLASE [CARBOXYLATING]"/>
    <property type="match status" value="1"/>
</dbReference>
<feature type="domain" description="Quinolinate phosphoribosyl transferase C-terminal" evidence="7">
    <location>
        <begin position="124"/>
        <end position="288"/>
    </location>
</feature>
<dbReference type="Gene3D" id="3.90.1170.20">
    <property type="entry name" value="Quinolinate phosphoribosyl transferase, N-terminal domain"/>
    <property type="match status" value="1"/>
</dbReference>
<feature type="domain" description="Quinolinate phosphoribosyl transferase N-terminal" evidence="8">
    <location>
        <begin position="38"/>
        <end position="122"/>
    </location>
</feature>
<gene>
    <name evidence="9" type="ORF">UFOPK2598_00321</name>
</gene>
<dbReference type="EMBL" id="CAEZXV010000017">
    <property type="protein sequence ID" value="CAB4695974.1"/>
    <property type="molecule type" value="Genomic_DNA"/>
</dbReference>
<sequence length="292" mass="31300">MTLSNSLETLINSTGLRTESIEELVRLTIAEDLNGGEDVTSTATIPENQSSIAEFWNRKSGVLAGVPIVCAVLEICGVTDYEIKHNDGEFVPANTLLLSARGRTRDILLAERSALNLFGHLSGIATLTKQWVDAVKDTSAAIRDTRKTTPGLRELEKYAVRMGGGVNHRFSLADAALIKDNHVLAAGGVAQAFKLVKAKYPHLPLEVEVDSLQQLREVIEAGADVVMLDNMSIEECRAAVEMVKGAAKLEASGGLILNNAHAYAKTGVDYLAVGALTHSAPVLDIGLDLRME</sequence>
<dbReference type="GO" id="GO:0034213">
    <property type="term" value="P:quinolinate catabolic process"/>
    <property type="evidence" value="ECO:0007669"/>
    <property type="project" value="TreeGrafter"/>
</dbReference>
<dbReference type="PANTHER" id="PTHR32179">
    <property type="entry name" value="NICOTINATE-NUCLEOTIDE PYROPHOSPHORYLASE [CARBOXYLATING]"/>
    <property type="match status" value="1"/>
</dbReference>
<dbReference type="CDD" id="cd01572">
    <property type="entry name" value="QPRTase"/>
    <property type="match status" value="1"/>
</dbReference>
<dbReference type="Pfam" id="PF02749">
    <property type="entry name" value="QRPTase_N"/>
    <property type="match status" value="1"/>
</dbReference>
<reference evidence="9" key="1">
    <citation type="submission" date="2020-05" db="EMBL/GenBank/DDBJ databases">
        <authorList>
            <person name="Chiriac C."/>
            <person name="Salcher M."/>
            <person name="Ghai R."/>
            <person name="Kavagutti S V."/>
        </authorList>
    </citation>
    <scope>NUCLEOTIDE SEQUENCE</scope>
</reference>
<evidence type="ECO:0000256" key="5">
    <source>
        <dbReference type="ARBA" id="ARBA00022676"/>
    </source>
</evidence>
<dbReference type="AlphaFoldDB" id="A0A6J6PIA5"/>
<dbReference type="GO" id="GO:0005737">
    <property type="term" value="C:cytoplasm"/>
    <property type="evidence" value="ECO:0007669"/>
    <property type="project" value="TreeGrafter"/>
</dbReference>
<dbReference type="NCBIfam" id="TIGR00078">
    <property type="entry name" value="nadC"/>
    <property type="match status" value="1"/>
</dbReference>
<evidence type="ECO:0000313" key="9">
    <source>
        <dbReference type="EMBL" id="CAB4695974.1"/>
    </source>
</evidence>
<dbReference type="SUPFAM" id="SSF51690">
    <property type="entry name" value="Nicotinate/Quinolinate PRTase C-terminal domain-like"/>
    <property type="match status" value="1"/>
</dbReference>
<dbReference type="GO" id="GO:0004514">
    <property type="term" value="F:nicotinate-nucleotide diphosphorylase (carboxylating) activity"/>
    <property type="evidence" value="ECO:0007669"/>
    <property type="project" value="UniProtKB-EC"/>
</dbReference>
<evidence type="ECO:0000259" key="7">
    <source>
        <dbReference type="Pfam" id="PF01729"/>
    </source>
</evidence>
<proteinExistence type="inferred from homology"/>
<dbReference type="InterPro" id="IPR027277">
    <property type="entry name" value="NadC/ModD"/>
</dbReference>
<evidence type="ECO:0000256" key="4">
    <source>
        <dbReference type="ARBA" id="ARBA00022642"/>
    </source>
</evidence>
<dbReference type="InterPro" id="IPR013785">
    <property type="entry name" value="Aldolase_TIM"/>
</dbReference>
<dbReference type="InterPro" id="IPR002638">
    <property type="entry name" value="Quinolinate_PRibosylTrfase_C"/>
</dbReference>
<dbReference type="InterPro" id="IPR004393">
    <property type="entry name" value="NadC"/>
</dbReference>
<evidence type="ECO:0000256" key="6">
    <source>
        <dbReference type="ARBA" id="ARBA00022679"/>
    </source>
</evidence>
<keyword evidence="5" id="KW-0328">Glycosyltransferase</keyword>
<comment type="pathway">
    <text evidence="1">Cofactor biosynthesis; NAD(+) biosynthesis; nicotinate D-ribonucleotide from quinolinate: step 1/1.</text>
</comment>
<dbReference type="InterPro" id="IPR036068">
    <property type="entry name" value="Nicotinate_pribotase-like_C"/>
</dbReference>
<dbReference type="SUPFAM" id="SSF54675">
    <property type="entry name" value="Nicotinate/Quinolinate PRTase N-terminal domain-like"/>
    <property type="match status" value="1"/>
</dbReference>
<dbReference type="EC" id="2.4.2.19" evidence="3"/>
<evidence type="ECO:0000256" key="3">
    <source>
        <dbReference type="ARBA" id="ARBA00011944"/>
    </source>
</evidence>
<dbReference type="UniPathway" id="UPA00253">
    <property type="reaction ID" value="UER00331"/>
</dbReference>